<accession>A0AAE1KBN5</accession>
<reference evidence="6" key="1">
    <citation type="submission" date="2023-10" db="EMBL/GenBank/DDBJ databases">
        <title>Genome assemblies of two species of porcelain crab, Petrolisthes cinctipes and Petrolisthes manimaculis (Anomura: Porcellanidae).</title>
        <authorList>
            <person name="Angst P."/>
        </authorList>
    </citation>
    <scope>NUCLEOTIDE SEQUENCE</scope>
    <source>
        <strain evidence="6">PB745_01</strain>
        <tissue evidence="6">Gill</tissue>
    </source>
</reference>
<name>A0AAE1KBN5_PETCI</name>
<dbReference type="PROSITE" id="PS51450">
    <property type="entry name" value="LRR"/>
    <property type="match status" value="3"/>
</dbReference>
<comment type="caution">
    <text evidence="6">The sequence shown here is derived from an EMBL/GenBank/DDBJ whole genome shotgun (WGS) entry which is preliminary data.</text>
</comment>
<evidence type="ECO:0000256" key="3">
    <source>
        <dbReference type="ARBA" id="ARBA00022737"/>
    </source>
</evidence>
<evidence type="ECO:0000313" key="6">
    <source>
        <dbReference type="EMBL" id="KAK3869062.1"/>
    </source>
</evidence>
<evidence type="ECO:0000313" key="7">
    <source>
        <dbReference type="Proteomes" id="UP001286313"/>
    </source>
</evidence>
<dbReference type="InterPro" id="IPR003591">
    <property type="entry name" value="Leu-rich_rpt_typical-subtyp"/>
</dbReference>
<dbReference type="PANTHER" id="PTHR45712:SF22">
    <property type="entry name" value="INSULIN-LIKE GROWTH FACTOR-BINDING PROTEIN COMPLEX ACID LABILE SUBUNIT"/>
    <property type="match status" value="1"/>
</dbReference>
<keyword evidence="7" id="KW-1185">Reference proteome</keyword>
<dbReference type="Pfam" id="PF13855">
    <property type="entry name" value="LRR_8"/>
    <property type="match status" value="2"/>
</dbReference>
<dbReference type="InterPro" id="IPR032675">
    <property type="entry name" value="LRR_dom_sf"/>
</dbReference>
<dbReference type="SMART" id="SM00082">
    <property type="entry name" value="LRRCT"/>
    <property type="match status" value="1"/>
</dbReference>
<organism evidence="6 7">
    <name type="scientific">Petrolisthes cinctipes</name>
    <name type="common">Flat porcelain crab</name>
    <dbReference type="NCBI Taxonomy" id="88211"/>
    <lineage>
        <taxon>Eukaryota</taxon>
        <taxon>Metazoa</taxon>
        <taxon>Ecdysozoa</taxon>
        <taxon>Arthropoda</taxon>
        <taxon>Crustacea</taxon>
        <taxon>Multicrustacea</taxon>
        <taxon>Malacostraca</taxon>
        <taxon>Eumalacostraca</taxon>
        <taxon>Eucarida</taxon>
        <taxon>Decapoda</taxon>
        <taxon>Pleocyemata</taxon>
        <taxon>Anomura</taxon>
        <taxon>Galatheoidea</taxon>
        <taxon>Porcellanidae</taxon>
        <taxon>Petrolisthes</taxon>
    </lineage>
</organism>
<dbReference type="Gene3D" id="3.80.10.10">
    <property type="entry name" value="Ribonuclease Inhibitor"/>
    <property type="match status" value="2"/>
</dbReference>
<keyword evidence="4" id="KW-0472">Membrane</keyword>
<keyword evidence="3" id="KW-0677">Repeat</keyword>
<evidence type="ECO:0000256" key="4">
    <source>
        <dbReference type="SAM" id="Phobius"/>
    </source>
</evidence>
<keyword evidence="2" id="KW-0732">Signal</keyword>
<evidence type="ECO:0000256" key="2">
    <source>
        <dbReference type="ARBA" id="ARBA00022729"/>
    </source>
</evidence>
<dbReference type="EMBL" id="JAWQEG010002896">
    <property type="protein sequence ID" value="KAK3869062.1"/>
    <property type="molecule type" value="Genomic_DNA"/>
</dbReference>
<proteinExistence type="predicted"/>
<protein>
    <recommendedName>
        <fullName evidence="5">LRRCT domain-containing protein</fullName>
    </recommendedName>
</protein>
<dbReference type="InterPro" id="IPR001611">
    <property type="entry name" value="Leu-rich_rpt"/>
</dbReference>
<dbReference type="SUPFAM" id="SSF52058">
    <property type="entry name" value="L domain-like"/>
    <property type="match status" value="1"/>
</dbReference>
<dbReference type="SMART" id="SM00365">
    <property type="entry name" value="LRR_SD22"/>
    <property type="match status" value="4"/>
</dbReference>
<gene>
    <name evidence="6" type="ORF">Pcinc_025606</name>
</gene>
<keyword evidence="1" id="KW-0433">Leucine-rich repeat</keyword>
<feature type="transmembrane region" description="Helical" evidence="4">
    <location>
        <begin position="412"/>
        <end position="439"/>
    </location>
</feature>
<dbReference type="InterPro" id="IPR050333">
    <property type="entry name" value="SLRP"/>
</dbReference>
<dbReference type="AlphaFoldDB" id="A0AAE1KBN5"/>
<evidence type="ECO:0000256" key="1">
    <source>
        <dbReference type="ARBA" id="ARBA00022614"/>
    </source>
</evidence>
<dbReference type="PANTHER" id="PTHR45712">
    <property type="entry name" value="AGAP008170-PA"/>
    <property type="match status" value="1"/>
</dbReference>
<dbReference type="SMART" id="SM00369">
    <property type="entry name" value="LRR_TYP"/>
    <property type="match status" value="9"/>
</dbReference>
<keyword evidence="4" id="KW-0812">Transmembrane</keyword>
<sequence>MVPCIAICPYNCTCDDEAYVVRCAPSNIDVLPLTFNPALQQLTMYGTEIHTLDINSFHWYQDLRHVNLSKNMIMQVRPETFRNQHNLEELHLAENNIANITADMFLGLTNLIVLSLRGNAIESLEGRIFRYLKLLRDLDLSENRINKLEDDALGGLTNLRVLHLQSNKLHAIPALNLELVPDLAELSLGGNEFTTIQETDFQAMRTLKDLNLSGASLDGALSLASFRGLSGLRKLNLENCGLTTVPSIPLGTLGQLEELHIGQNLFVTLPTDVLRNNRNLRSLYVSRCPYLLDVQKNVLEHNLHIKKVVITNNPQLTYIAADALRFLPELRLLDLRNNNLHQISERSASWTDIEQWHLEGNPISCNCSVAWLRTLLLTPNSSGKVVCGSPRSLAGVPLRSTQMNDLACSLNLATLGLVIGVVVSGVVVVIAAVVVVMLYRHHNSCVHHLVKGHHQLAGQRGRCDLPYTHNYHQAYTMASSNPVPVTEL</sequence>
<keyword evidence="4" id="KW-1133">Transmembrane helix</keyword>
<dbReference type="Pfam" id="PF01463">
    <property type="entry name" value="LRRCT"/>
    <property type="match status" value="1"/>
</dbReference>
<dbReference type="Proteomes" id="UP001286313">
    <property type="component" value="Unassembled WGS sequence"/>
</dbReference>
<evidence type="ECO:0000259" key="5">
    <source>
        <dbReference type="SMART" id="SM00082"/>
    </source>
</evidence>
<dbReference type="InterPro" id="IPR000483">
    <property type="entry name" value="Cys-rich_flank_reg_C"/>
</dbReference>
<feature type="domain" description="LRRCT" evidence="5">
    <location>
        <begin position="361"/>
        <end position="409"/>
    </location>
</feature>